<protein>
    <submittedName>
        <fullName evidence="2">Uncharacterized protein</fullName>
    </submittedName>
</protein>
<evidence type="ECO:0000256" key="1">
    <source>
        <dbReference type="SAM" id="Phobius"/>
    </source>
</evidence>
<evidence type="ECO:0000313" key="2">
    <source>
        <dbReference type="EMBL" id="EPY17117.1"/>
    </source>
</evidence>
<comment type="caution">
    <text evidence="2">The sequence shown here is derived from an EMBL/GenBank/DDBJ whole genome shotgun (WGS) entry which is preliminary data.</text>
</comment>
<reference evidence="2 3" key="1">
    <citation type="journal article" date="2013" name="PLoS ONE">
        <title>Predicting the Proteins of Angomonas deanei, Strigomonas culicis and Their Respective Endosymbionts Reveals New Aspects of the Trypanosomatidae Family.</title>
        <authorList>
            <person name="Motta M.C."/>
            <person name="Martins A.C."/>
            <person name="de Souza S.S."/>
            <person name="Catta-Preta C.M."/>
            <person name="Silva R."/>
            <person name="Klein C.C."/>
            <person name="de Almeida L.G."/>
            <person name="de Lima Cunha O."/>
            <person name="Ciapina L.P."/>
            <person name="Brocchi M."/>
            <person name="Colabardini A.C."/>
            <person name="de Araujo Lima B."/>
            <person name="Machado C.R."/>
            <person name="de Almeida Soares C.M."/>
            <person name="Probst C.M."/>
            <person name="de Menezes C.B."/>
            <person name="Thompson C.E."/>
            <person name="Bartholomeu D.C."/>
            <person name="Gradia D.F."/>
            <person name="Pavoni D.P."/>
            <person name="Grisard E.C."/>
            <person name="Fantinatti-Garboggini F."/>
            <person name="Marchini F.K."/>
            <person name="Rodrigues-Luiz G.F."/>
            <person name="Wagner G."/>
            <person name="Goldman G.H."/>
            <person name="Fietto J.L."/>
            <person name="Elias M.C."/>
            <person name="Goldman M.H."/>
            <person name="Sagot M.F."/>
            <person name="Pereira M."/>
            <person name="Stoco P.H."/>
            <person name="de Mendonca-Neto R.P."/>
            <person name="Teixeira S.M."/>
            <person name="Maciel T.E."/>
            <person name="de Oliveira Mendes T.A."/>
            <person name="Urmenyi T.P."/>
            <person name="de Souza W."/>
            <person name="Schenkman S."/>
            <person name="de Vasconcelos A.T."/>
        </authorList>
    </citation>
    <scope>NUCLEOTIDE SEQUENCE [LARGE SCALE GENOMIC DNA]</scope>
</reference>
<dbReference type="EMBL" id="ATMH01010664">
    <property type="protein sequence ID" value="EPY17117.1"/>
    <property type="molecule type" value="Genomic_DNA"/>
</dbReference>
<gene>
    <name evidence="2" type="ORF">STCU_10809</name>
</gene>
<dbReference type="Proteomes" id="UP000015354">
    <property type="component" value="Unassembled WGS sequence"/>
</dbReference>
<keyword evidence="3" id="KW-1185">Reference proteome</keyword>
<organism evidence="2 3">
    <name type="scientific">Strigomonas culicis</name>
    <dbReference type="NCBI Taxonomy" id="28005"/>
    <lineage>
        <taxon>Eukaryota</taxon>
        <taxon>Discoba</taxon>
        <taxon>Euglenozoa</taxon>
        <taxon>Kinetoplastea</taxon>
        <taxon>Metakinetoplastina</taxon>
        <taxon>Trypanosomatida</taxon>
        <taxon>Trypanosomatidae</taxon>
        <taxon>Strigomonadinae</taxon>
        <taxon>Strigomonas</taxon>
    </lineage>
</organism>
<keyword evidence="1" id="KW-0472">Membrane</keyword>
<keyword evidence="1" id="KW-1133">Transmembrane helix</keyword>
<evidence type="ECO:0000313" key="3">
    <source>
        <dbReference type="Proteomes" id="UP000015354"/>
    </source>
</evidence>
<proteinExistence type="predicted"/>
<keyword evidence="1" id="KW-0812">Transmembrane</keyword>
<sequence length="78" mass="9478">MHLHSKTKVSFYLISVFFQYYCYFSYYYYISFLYSVSLSIFFSSANFVYYFFLLFIFLKSTSSIITPFLWNSDSCIII</sequence>
<feature type="transmembrane region" description="Helical" evidence="1">
    <location>
        <begin position="36"/>
        <end position="58"/>
    </location>
</feature>
<feature type="transmembrane region" description="Helical" evidence="1">
    <location>
        <begin position="12"/>
        <end position="30"/>
    </location>
</feature>
<dbReference type="AlphaFoldDB" id="S9TGI0"/>
<name>S9TGI0_9TRYP</name>
<accession>S9TGI0</accession>